<dbReference type="Pfam" id="PF00512">
    <property type="entry name" value="HisKA"/>
    <property type="match status" value="1"/>
</dbReference>
<dbReference type="Pfam" id="PF02518">
    <property type="entry name" value="HATPase_c"/>
    <property type="match status" value="1"/>
</dbReference>
<feature type="transmembrane region" description="Helical" evidence="10">
    <location>
        <begin position="7"/>
        <end position="27"/>
    </location>
</feature>
<accession>A0A3Q8EUJ2</accession>
<evidence type="ECO:0000256" key="7">
    <source>
        <dbReference type="ARBA" id="ARBA00022777"/>
    </source>
</evidence>
<evidence type="ECO:0000256" key="3">
    <source>
        <dbReference type="ARBA" id="ARBA00012438"/>
    </source>
</evidence>
<keyword evidence="10" id="KW-1133">Transmembrane helix</keyword>
<evidence type="ECO:0000256" key="1">
    <source>
        <dbReference type="ARBA" id="ARBA00000085"/>
    </source>
</evidence>
<dbReference type="InterPro" id="IPR036890">
    <property type="entry name" value="HATPase_C_sf"/>
</dbReference>
<evidence type="ECO:0000313" key="13">
    <source>
        <dbReference type="EMBL" id="AWD32715.1"/>
    </source>
</evidence>
<feature type="transmembrane region" description="Helical" evidence="10">
    <location>
        <begin position="39"/>
        <end position="63"/>
    </location>
</feature>
<dbReference type="SMART" id="SM00387">
    <property type="entry name" value="HATPase_c"/>
    <property type="match status" value="1"/>
</dbReference>
<feature type="domain" description="Histidine kinase" evidence="11">
    <location>
        <begin position="512"/>
        <end position="743"/>
    </location>
</feature>
<keyword evidence="8" id="KW-0067">ATP-binding</keyword>
<dbReference type="InterPro" id="IPR036097">
    <property type="entry name" value="HisK_dim/P_sf"/>
</dbReference>
<evidence type="ECO:0000256" key="10">
    <source>
        <dbReference type="SAM" id="Phobius"/>
    </source>
</evidence>
<feature type="transmembrane region" description="Helical" evidence="10">
    <location>
        <begin position="287"/>
        <end position="310"/>
    </location>
</feature>
<keyword evidence="14" id="KW-1185">Reference proteome</keyword>
<dbReference type="SUPFAM" id="SSF55785">
    <property type="entry name" value="PYP-like sensor domain (PAS domain)"/>
    <property type="match status" value="1"/>
</dbReference>
<keyword evidence="10" id="KW-0812">Transmembrane</keyword>
<dbReference type="GO" id="GO:0016020">
    <property type="term" value="C:membrane"/>
    <property type="evidence" value="ECO:0007669"/>
    <property type="project" value="UniProtKB-SubCell"/>
</dbReference>
<evidence type="ECO:0000256" key="9">
    <source>
        <dbReference type="ARBA" id="ARBA00023012"/>
    </source>
</evidence>
<keyword evidence="9" id="KW-0902">Two-component regulatory system</keyword>
<evidence type="ECO:0000256" key="2">
    <source>
        <dbReference type="ARBA" id="ARBA00004370"/>
    </source>
</evidence>
<dbReference type="InterPro" id="IPR003660">
    <property type="entry name" value="HAMP_dom"/>
</dbReference>
<dbReference type="PRINTS" id="PR00344">
    <property type="entry name" value="BCTRLSENSOR"/>
</dbReference>
<sequence>MKKFLYILLFILIISGFAALSLLAWSTYNIALFAQYYDILFLINLIVAFFLFIWILVLVINLINNIRKNVFGSRLTSRFAFSFIIISVMPGLFIYILSIHFMSRSLESWFNVRVNNALNAGLNLGKTALDYLLDDLLARGKVMADRLSLVEKNNLILSLDALRESNRIKESMIFTNNGRIIAFSTENHMILDLLPSMPSNDIMNQLRFISSYSAVEEKDDELFLRVIVAINHDDIDNIVGSNVNIEHKWLQLIQPVSVQILYNARQVQQGFRDYQDLYLSRVGLSRLYFLTLTISIILTIFSAILFALLISRRLVKPLLTLAEGTQAVGLGDYRQLPEIKSKDELGVLTKSFNDMIKQLEEARIMVEVNKQQLERSNIYLERILSNLSSGVLVVDKSFCITMVNQGARNILKIDIDQNIIGVYLGDIKGFDNFCYIIRHAFNSHDAVGSEHQFWQQQCEITLSHANQVITILARGTRFLMDSNIGNYLVVFDDITSVISSNRSVVWEEVAQRLAHEIKNPLTPIQLSAERMLMCFSQKLNTIDVKILERSVNTIVNQVTSLKKMVDDFREYAKISSKVMKIVDINSLINEVLSLYGWNPDEINNNIDSNFSIDLDLDENIPYLKGNDVQLRQVLHNLLSNARDAIIEANKPGKLKISTKLIKLYNDKNMEIKNVRFILEDNGLGFDKQIIQRVFEPYITTKAHGTGLGLAIVRKIIEEHDGNIDLINCKDGGARVSILFTKIYDKIEL</sequence>
<feature type="transmembrane region" description="Helical" evidence="10">
    <location>
        <begin position="75"/>
        <end position="97"/>
    </location>
</feature>
<dbReference type="EMBL" id="CP025628">
    <property type="protein sequence ID" value="AWD32715.1"/>
    <property type="molecule type" value="Genomic_DNA"/>
</dbReference>
<dbReference type="InterPro" id="IPR017232">
    <property type="entry name" value="NtrY"/>
</dbReference>
<reference evidence="13 14" key="1">
    <citation type="journal article" date="2018" name="Parasitology">
        <title>The reduced genome of Candidatus Kinetoplastibacterium sorsogonicusi, the endosymbiont of Kentomonas sorsogonicus (Trypanosomatidae): loss of the haem-synthesis pathway.</title>
        <authorList>
            <person name="Silva F.M."/>
            <person name="Kostygov A.Y."/>
            <person name="Spodareva V.V."/>
            <person name="Butenko A."/>
            <person name="Tossou R."/>
            <person name="Lukes J."/>
            <person name="Yurchenko V."/>
            <person name="Alves J.M.P."/>
        </authorList>
    </citation>
    <scope>NUCLEOTIDE SEQUENCE [LARGE SCALE GENOMIC DNA]</scope>
    <source>
        <strain evidence="13 14">MF-08</strain>
    </source>
</reference>
<dbReference type="CDD" id="cd00082">
    <property type="entry name" value="HisKA"/>
    <property type="match status" value="1"/>
</dbReference>
<dbReference type="PANTHER" id="PTHR43065">
    <property type="entry name" value="SENSOR HISTIDINE KINASE"/>
    <property type="match status" value="1"/>
</dbReference>
<dbReference type="InterPro" id="IPR004358">
    <property type="entry name" value="Sig_transdc_His_kin-like_C"/>
</dbReference>
<dbReference type="Gene3D" id="3.30.565.10">
    <property type="entry name" value="Histidine kinase-like ATPase, C-terminal domain"/>
    <property type="match status" value="1"/>
</dbReference>
<proteinExistence type="predicted"/>
<dbReference type="EC" id="2.7.13.3" evidence="3"/>
<dbReference type="Gene3D" id="1.10.287.130">
    <property type="match status" value="1"/>
</dbReference>
<keyword evidence="4" id="KW-0597">Phosphoprotein</keyword>
<keyword evidence="6" id="KW-0547">Nucleotide-binding</keyword>
<dbReference type="Gene3D" id="6.10.340.10">
    <property type="match status" value="1"/>
</dbReference>
<dbReference type="CDD" id="cd06225">
    <property type="entry name" value="HAMP"/>
    <property type="match status" value="1"/>
</dbReference>
<comment type="subcellular location">
    <subcellularLocation>
        <location evidence="2">Membrane</location>
    </subcellularLocation>
</comment>
<dbReference type="PROSITE" id="PS50885">
    <property type="entry name" value="HAMP"/>
    <property type="match status" value="1"/>
</dbReference>
<dbReference type="InterPro" id="IPR003594">
    <property type="entry name" value="HATPase_dom"/>
</dbReference>
<organism evidence="13 14">
    <name type="scientific">Candidatus Kinetoplastidibacterium kentomonadis</name>
    <dbReference type="NCBI Taxonomy" id="1576550"/>
    <lineage>
        <taxon>Bacteria</taxon>
        <taxon>Pseudomonadati</taxon>
        <taxon>Pseudomonadota</taxon>
        <taxon>Betaproteobacteria</taxon>
        <taxon>Candidatus Kinetoplastidibacterium</taxon>
    </lineage>
</organism>
<dbReference type="PROSITE" id="PS50109">
    <property type="entry name" value="HIS_KIN"/>
    <property type="match status" value="1"/>
</dbReference>
<feature type="domain" description="HAMP" evidence="12">
    <location>
        <begin position="312"/>
        <end position="364"/>
    </location>
</feature>
<dbReference type="GO" id="GO:0000155">
    <property type="term" value="F:phosphorelay sensor kinase activity"/>
    <property type="evidence" value="ECO:0007669"/>
    <property type="project" value="InterPro"/>
</dbReference>
<evidence type="ECO:0000256" key="5">
    <source>
        <dbReference type="ARBA" id="ARBA00022679"/>
    </source>
</evidence>
<keyword evidence="10" id="KW-0472">Membrane</keyword>
<dbReference type="OrthoDB" id="9815750at2"/>
<evidence type="ECO:0000259" key="11">
    <source>
        <dbReference type="PROSITE" id="PS50109"/>
    </source>
</evidence>
<dbReference type="InterPro" id="IPR003661">
    <property type="entry name" value="HisK_dim/P_dom"/>
</dbReference>
<dbReference type="GO" id="GO:0005524">
    <property type="term" value="F:ATP binding"/>
    <property type="evidence" value="ECO:0007669"/>
    <property type="project" value="UniProtKB-KW"/>
</dbReference>
<keyword evidence="5 13" id="KW-0808">Transferase</keyword>
<dbReference type="InterPro" id="IPR035965">
    <property type="entry name" value="PAS-like_dom_sf"/>
</dbReference>
<evidence type="ECO:0000259" key="12">
    <source>
        <dbReference type="PROSITE" id="PS50885"/>
    </source>
</evidence>
<dbReference type="PANTHER" id="PTHR43065:SF10">
    <property type="entry name" value="PEROXIDE STRESS-ACTIVATED HISTIDINE KINASE MAK3"/>
    <property type="match status" value="1"/>
</dbReference>
<gene>
    <name evidence="13" type="primary">resE</name>
    <name evidence="13" type="ORF">CKSOR_00615</name>
</gene>
<evidence type="ECO:0000256" key="8">
    <source>
        <dbReference type="ARBA" id="ARBA00022840"/>
    </source>
</evidence>
<dbReference type="Proteomes" id="UP000266796">
    <property type="component" value="Chromosome"/>
</dbReference>
<dbReference type="AlphaFoldDB" id="A0A3Q8EUJ2"/>
<keyword evidence="7 13" id="KW-0418">Kinase</keyword>
<name>A0A3Q8EUJ2_9PROT</name>
<dbReference type="SUPFAM" id="SSF55874">
    <property type="entry name" value="ATPase domain of HSP90 chaperone/DNA topoisomerase II/histidine kinase"/>
    <property type="match status" value="1"/>
</dbReference>
<evidence type="ECO:0000256" key="6">
    <source>
        <dbReference type="ARBA" id="ARBA00022741"/>
    </source>
</evidence>
<dbReference type="Pfam" id="PF00672">
    <property type="entry name" value="HAMP"/>
    <property type="match status" value="1"/>
</dbReference>
<dbReference type="SUPFAM" id="SSF47384">
    <property type="entry name" value="Homodimeric domain of signal transducing histidine kinase"/>
    <property type="match status" value="1"/>
</dbReference>
<dbReference type="RefSeq" id="WP_108674111.1">
    <property type="nucleotide sequence ID" value="NZ_CP025628.1"/>
</dbReference>
<dbReference type="SMART" id="SM00388">
    <property type="entry name" value="HisKA"/>
    <property type="match status" value="1"/>
</dbReference>
<dbReference type="PIRSF" id="PIRSF037532">
    <property type="entry name" value="STHK_NtrY"/>
    <property type="match status" value="1"/>
</dbReference>
<comment type="catalytic activity">
    <reaction evidence="1">
        <text>ATP + protein L-histidine = ADP + protein N-phospho-L-histidine.</text>
        <dbReference type="EC" id="2.7.13.3"/>
    </reaction>
</comment>
<evidence type="ECO:0000256" key="4">
    <source>
        <dbReference type="ARBA" id="ARBA00022553"/>
    </source>
</evidence>
<dbReference type="KEGG" id="kso:CKSOR_00615"/>
<dbReference type="SUPFAM" id="SSF158472">
    <property type="entry name" value="HAMP domain-like"/>
    <property type="match status" value="1"/>
</dbReference>
<dbReference type="SMART" id="SM00304">
    <property type="entry name" value="HAMP"/>
    <property type="match status" value="1"/>
</dbReference>
<dbReference type="InterPro" id="IPR005467">
    <property type="entry name" value="His_kinase_dom"/>
</dbReference>
<protein>
    <recommendedName>
        <fullName evidence="3">histidine kinase</fullName>
        <ecNumber evidence="3">2.7.13.3</ecNumber>
    </recommendedName>
</protein>
<evidence type="ECO:0000313" key="14">
    <source>
        <dbReference type="Proteomes" id="UP000266796"/>
    </source>
</evidence>
<dbReference type="Gene3D" id="3.30.450.20">
    <property type="entry name" value="PAS domain"/>
    <property type="match status" value="1"/>
</dbReference>